<evidence type="ECO:0000313" key="2">
    <source>
        <dbReference type="Proteomes" id="UP000257706"/>
    </source>
</evidence>
<feature type="non-terminal residue" evidence="1">
    <location>
        <position position="64"/>
    </location>
</feature>
<dbReference type="Proteomes" id="UP000257706">
    <property type="component" value="Unassembled WGS sequence"/>
</dbReference>
<organism evidence="1 2">
    <name type="scientific">Tistrella mobilis</name>
    <dbReference type="NCBI Taxonomy" id="171437"/>
    <lineage>
        <taxon>Bacteria</taxon>
        <taxon>Pseudomonadati</taxon>
        <taxon>Pseudomonadota</taxon>
        <taxon>Alphaproteobacteria</taxon>
        <taxon>Geminicoccales</taxon>
        <taxon>Geminicoccaceae</taxon>
        <taxon>Tistrella</taxon>
    </lineage>
</organism>
<name>A0A3B9IME6_9PROT</name>
<proteinExistence type="predicted"/>
<gene>
    <name evidence="1" type="ORF">DCK97_16505</name>
</gene>
<comment type="caution">
    <text evidence="1">The sequence shown here is derived from an EMBL/GenBank/DDBJ whole genome shotgun (WGS) entry which is preliminary data.</text>
</comment>
<accession>A0A3B9IME6</accession>
<dbReference type="EMBL" id="DMAI01000269">
    <property type="protein sequence ID" value="HAE49021.1"/>
    <property type="molecule type" value="Genomic_DNA"/>
</dbReference>
<sequence length="64" mass="6764">MATVVELRPAVQTSPAAPRRAEVAQTALRAARLPRYTSYPTALQFDAAVGPDQAAAWMRAVPAG</sequence>
<dbReference type="AlphaFoldDB" id="A0A3B9IME6"/>
<protein>
    <submittedName>
        <fullName evidence="1">Coproporphyrinogen III oxidase</fullName>
    </submittedName>
</protein>
<evidence type="ECO:0000313" key="1">
    <source>
        <dbReference type="EMBL" id="HAE49021.1"/>
    </source>
</evidence>
<reference evidence="1 2" key="1">
    <citation type="journal article" date="2018" name="Nat. Biotechnol.">
        <title>A standardized bacterial taxonomy based on genome phylogeny substantially revises the tree of life.</title>
        <authorList>
            <person name="Parks D.H."/>
            <person name="Chuvochina M."/>
            <person name="Waite D.W."/>
            <person name="Rinke C."/>
            <person name="Skarshewski A."/>
            <person name="Chaumeil P.A."/>
            <person name="Hugenholtz P."/>
        </authorList>
    </citation>
    <scope>NUCLEOTIDE SEQUENCE [LARGE SCALE GENOMIC DNA]</scope>
    <source>
        <strain evidence="1">UBA8739</strain>
    </source>
</reference>